<dbReference type="InterPro" id="IPR025836">
    <property type="entry name" value="Zn_knuckle_CX2CX4HX4C"/>
</dbReference>
<name>A0A498HY70_MALDO</name>
<feature type="domain" description="Zinc knuckle CX2CX4HX4C" evidence="2">
    <location>
        <begin position="158"/>
        <end position="201"/>
    </location>
</feature>
<dbReference type="AlphaFoldDB" id="A0A498HY70"/>
<accession>A0A498HY70</accession>
<proteinExistence type="predicted"/>
<dbReference type="STRING" id="3750.A0A498HY70"/>
<dbReference type="Pfam" id="PF14392">
    <property type="entry name" value="zf-CCHC_4"/>
    <property type="match status" value="1"/>
</dbReference>
<reference evidence="3 4" key="1">
    <citation type="submission" date="2018-10" db="EMBL/GenBank/DDBJ databases">
        <title>A high-quality apple genome assembly.</title>
        <authorList>
            <person name="Hu J."/>
        </authorList>
    </citation>
    <scope>NUCLEOTIDE SEQUENCE [LARGE SCALE GENOMIC DNA]</scope>
    <source>
        <strain evidence="4">cv. HFTH1</strain>
        <tissue evidence="3">Young leaf</tissue>
    </source>
</reference>
<sequence>MSSIEAPMDEELMDYLSVNFEDSLKLEERNVEIVYLVGMLIADIEPSQNIVKEVLRSVWRKMGNVMVSKAKPNIYSIQVGDEKSASRILEGNPWFIKGAPCTVKAWPLYQSLDEISANRKFLHSEEARMLGEKIGVVPEIEDPVTAGFQGFLRIQVEIDATKPLLTSFIMPCPSTRSQTLRLWYEDLKDFCYNCGRLNHIRNCKWKALISRDGKNRYNPGLRTASISKLLTNFFLDRELPRPSNATNGVRGRTSERYGTIPPVTTENVATNSEMQGMNEEMLAPPTHPS</sequence>
<feature type="region of interest" description="Disordered" evidence="1">
    <location>
        <begin position="242"/>
        <end position="263"/>
    </location>
</feature>
<protein>
    <recommendedName>
        <fullName evidence="2">Zinc knuckle CX2CX4HX4C domain-containing protein</fullName>
    </recommendedName>
</protein>
<keyword evidence="4" id="KW-1185">Reference proteome</keyword>
<evidence type="ECO:0000259" key="2">
    <source>
        <dbReference type="Pfam" id="PF14392"/>
    </source>
</evidence>
<organism evidence="3 4">
    <name type="scientific">Malus domestica</name>
    <name type="common">Apple</name>
    <name type="synonym">Pyrus malus</name>
    <dbReference type="NCBI Taxonomy" id="3750"/>
    <lineage>
        <taxon>Eukaryota</taxon>
        <taxon>Viridiplantae</taxon>
        <taxon>Streptophyta</taxon>
        <taxon>Embryophyta</taxon>
        <taxon>Tracheophyta</taxon>
        <taxon>Spermatophyta</taxon>
        <taxon>Magnoliopsida</taxon>
        <taxon>eudicotyledons</taxon>
        <taxon>Gunneridae</taxon>
        <taxon>Pentapetalae</taxon>
        <taxon>rosids</taxon>
        <taxon>fabids</taxon>
        <taxon>Rosales</taxon>
        <taxon>Rosaceae</taxon>
        <taxon>Amygdaloideae</taxon>
        <taxon>Maleae</taxon>
        <taxon>Malus</taxon>
    </lineage>
</organism>
<evidence type="ECO:0000313" key="4">
    <source>
        <dbReference type="Proteomes" id="UP000290289"/>
    </source>
</evidence>
<comment type="caution">
    <text evidence="3">The sequence shown here is derived from an EMBL/GenBank/DDBJ whole genome shotgun (WGS) entry which is preliminary data.</text>
</comment>
<dbReference type="PANTHER" id="PTHR31286">
    <property type="entry name" value="GLYCINE-RICH CELL WALL STRUCTURAL PROTEIN 1.8-LIKE"/>
    <property type="match status" value="1"/>
</dbReference>
<dbReference type="InterPro" id="IPR040256">
    <property type="entry name" value="At4g02000-like"/>
</dbReference>
<gene>
    <name evidence="3" type="ORF">DVH24_039469</name>
</gene>
<dbReference type="EMBL" id="RDQH01000341">
    <property type="protein sequence ID" value="RXH75770.1"/>
    <property type="molecule type" value="Genomic_DNA"/>
</dbReference>
<dbReference type="Proteomes" id="UP000290289">
    <property type="component" value="Chromosome 15"/>
</dbReference>
<dbReference type="PANTHER" id="PTHR31286:SF178">
    <property type="entry name" value="DUF4283 DOMAIN-CONTAINING PROTEIN"/>
    <property type="match status" value="1"/>
</dbReference>
<evidence type="ECO:0000313" key="3">
    <source>
        <dbReference type="EMBL" id="RXH75770.1"/>
    </source>
</evidence>
<evidence type="ECO:0000256" key="1">
    <source>
        <dbReference type="SAM" id="MobiDB-lite"/>
    </source>
</evidence>